<dbReference type="EMBL" id="JAGMUV010000001">
    <property type="protein sequence ID" value="KAH7176003.1"/>
    <property type="molecule type" value="Genomic_DNA"/>
</dbReference>
<dbReference type="AlphaFoldDB" id="A0A9P9FUX3"/>
<dbReference type="GO" id="GO:0008270">
    <property type="term" value="F:zinc ion binding"/>
    <property type="evidence" value="ECO:0007669"/>
    <property type="project" value="UniProtKB-KW"/>
</dbReference>
<keyword evidence="2 4" id="KW-0863">Zinc-finger</keyword>
<accession>A0A9P9FUX3</accession>
<protein>
    <recommendedName>
        <fullName evidence="6">MYND-type domain-containing protein</fullName>
    </recommendedName>
</protein>
<gene>
    <name evidence="7" type="ORF">EDB81DRAFT_30866</name>
</gene>
<dbReference type="SUPFAM" id="SSF144232">
    <property type="entry name" value="HIT/MYND zinc finger-like"/>
    <property type="match status" value="1"/>
</dbReference>
<feature type="compositionally biased region" description="Basic and acidic residues" evidence="5">
    <location>
        <begin position="18"/>
        <end position="63"/>
    </location>
</feature>
<dbReference type="OrthoDB" id="4988134at2759"/>
<evidence type="ECO:0000256" key="4">
    <source>
        <dbReference type="PROSITE-ProRule" id="PRU00134"/>
    </source>
</evidence>
<evidence type="ECO:0000256" key="2">
    <source>
        <dbReference type="ARBA" id="ARBA00022771"/>
    </source>
</evidence>
<evidence type="ECO:0000313" key="8">
    <source>
        <dbReference type="Proteomes" id="UP000738349"/>
    </source>
</evidence>
<dbReference type="InterPro" id="IPR002893">
    <property type="entry name" value="Znf_MYND"/>
</dbReference>
<reference evidence="7" key="1">
    <citation type="journal article" date="2021" name="Nat. Commun.">
        <title>Genetic determinants of endophytism in the Arabidopsis root mycobiome.</title>
        <authorList>
            <person name="Mesny F."/>
            <person name="Miyauchi S."/>
            <person name="Thiergart T."/>
            <person name="Pickel B."/>
            <person name="Atanasova L."/>
            <person name="Karlsson M."/>
            <person name="Huettel B."/>
            <person name="Barry K.W."/>
            <person name="Haridas S."/>
            <person name="Chen C."/>
            <person name="Bauer D."/>
            <person name="Andreopoulos W."/>
            <person name="Pangilinan J."/>
            <person name="LaButti K."/>
            <person name="Riley R."/>
            <person name="Lipzen A."/>
            <person name="Clum A."/>
            <person name="Drula E."/>
            <person name="Henrissat B."/>
            <person name="Kohler A."/>
            <person name="Grigoriev I.V."/>
            <person name="Martin F.M."/>
            <person name="Hacquard S."/>
        </authorList>
    </citation>
    <scope>NUCLEOTIDE SEQUENCE</scope>
    <source>
        <strain evidence="7">MPI-CAGE-AT-0147</strain>
    </source>
</reference>
<feature type="region of interest" description="Disordered" evidence="5">
    <location>
        <begin position="1"/>
        <end position="63"/>
    </location>
</feature>
<evidence type="ECO:0000256" key="3">
    <source>
        <dbReference type="ARBA" id="ARBA00022833"/>
    </source>
</evidence>
<proteinExistence type="predicted"/>
<comment type="caution">
    <text evidence="7">The sequence shown here is derived from an EMBL/GenBank/DDBJ whole genome shotgun (WGS) entry which is preliminary data.</text>
</comment>
<dbReference type="Pfam" id="PF01753">
    <property type="entry name" value="zf-MYND"/>
    <property type="match status" value="1"/>
</dbReference>
<dbReference type="PROSITE" id="PS50865">
    <property type="entry name" value="ZF_MYND_2"/>
    <property type="match status" value="1"/>
</dbReference>
<name>A0A9P9FUX3_9HYPO</name>
<keyword evidence="8" id="KW-1185">Reference proteome</keyword>
<evidence type="ECO:0000256" key="5">
    <source>
        <dbReference type="SAM" id="MobiDB-lite"/>
    </source>
</evidence>
<organism evidence="7 8">
    <name type="scientific">Dactylonectria macrodidyma</name>
    <dbReference type="NCBI Taxonomy" id="307937"/>
    <lineage>
        <taxon>Eukaryota</taxon>
        <taxon>Fungi</taxon>
        <taxon>Dikarya</taxon>
        <taxon>Ascomycota</taxon>
        <taxon>Pezizomycotina</taxon>
        <taxon>Sordariomycetes</taxon>
        <taxon>Hypocreomycetidae</taxon>
        <taxon>Hypocreales</taxon>
        <taxon>Nectriaceae</taxon>
        <taxon>Dactylonectria</taxon>
    </lineage>
</organism>
<evidence type="ECO:0000256" key="1">
    <source>
        <dbReference type="ARBA" id="ARBA00022723"/>
    </source>
</evidence>
<evidence type="ECO:0000313" key="7">
    <source>
        <dbReference type="EMBL" id="KAH7176003.1"/>
    </source>
</evidence>
<sequence>MPPKRKRTGAHPPPPRPEAPRRSSRRLKEQPVVDEARDSSHMRIDGVKGDQHKGLLEKKLGKKEGVQKTMQELSELEHKLQSGAIRHRLDVETSDLHVKPDSPSQLAFKPRAHLPRRDTDLVSFQNPETKLRSQEQTEILSCKVCRKTAGVKRCGRCKAVGYCGKEHQKADWKVHKKICIHKGE</sequence>
<dbReference type="Gene3D" id="6.10.140.2220">
    <property type="match status" value="1"/>
</dbReference>
<keyword evidence="1" id="KW-0479">Metal-binding</keyword>
<dbReference type="PROSITE" id="PS01360">
    <property type="entry name" value="ZF_MYND_1"/>
    <property type="match status" value="1"/>
</dbReference>
<dbReference type="Proteomes" id="UP000738349">
    <property type="component" value="Unassembled WGS sequence"/>
</dbReference>
<feature type="domain" description="MYND-type" evidence="6">
    <location>
        <begin position="142"/>
        <end position="179"/>
    </location>
</feature>
<keyword evidence="3" id="KW-0862">Zinc</keyword>
<evidence type="ECO:0000259" key="6">
    <source>
        <dbReference type="PROSITE" id="PS50865"/>
    </source>
</evidence>